<evidence type="ECO:0000259" key="7">
    <source>
        <dbReference type="Pfam" id="PF07715"/>
    </source>
</evidence>
<keyword evidence="4" id="KW-0798">TonB box</keyword>
<dbReference type="InterPro" id="IPR008969">
    <property type="entry name" value="CarboxyPept-like_regulatory"/>
</dbReference>
<proteinExistence type="inferred from homology"/>
<keyword evidence="3" id="KW-0998">Cell outer membrane</keyword>
<comment type="similarity">
    <text evidence="4">Belongs to the TonB-dependent receptor family.</text>
</comment>
<name>A0A5N5IZD5_9FLAO</name>
<dbReference type="GO" id="GO:0009279">
    <property type="term" value="C:cell outer membrane"/>
    <property type="evidence" value="ECO:0007669"/>
    <property type="project" value="UniProtKB-SubCell"/>
</dbReference>
<dbReference type="InterPro" id="IPR000531">
    <property type="entry name" value="Beta-barrel_TonB"/>
</dbReference>
<keyword evidence="9" id="KW-1185">Reference proteome</keyword>
<evidence type="ECO:0000256" key="5">
    <source>
        <dbReference type="SAM" id="SignalP"/>
    </source>
</evidence>
<evidence type="ECO:0000256" key="3">
    <source>
        <dbReference type="ARBA" id="ARBA00023237"/>
    </source>
</evidence>
<dbReference type="Gene3D" id="2.170.130.10">
    <property type="entry name" value="TonB-dependent receptor, plug domain"/>
    <property type="match status" value="1"/>
</dbReference>
<dbReference type="Gene3D" id="2.40.170.20">
    <property type="entry name" value="TonB-dependent receptor, beta-barrel domain"/>
    <property type="match status" value="1"/>
</dbReference>
<dbReference type="SUPFAM" id="SSF49464">
    <property type="entry name" value="Carboxypeptidase regulatory domain-like"/>
    <property type="match status" value="1"/>
</dbReference>
<dbReference type="Pfam" id="PF13715">
    <property type="entry name" value="CarbopepD_reg_2"/>
    <property type="match status" value="1"/>
</dbReference>
<feature type="domain" description="TonB-dependent receptor plug" evidence="7">
    <location>
        <begin position="120"/>
        <end position="214"/>
    </location>
</feature>
<dbReference type="InterPro" id="IPR036942">
    <property type="entry name" value="Beta-barrel_TonB_sf"/>
</dbReference>
<reference evidence="8" key="1">
    <citation type="submission" date="2019-10" db="EMBL/GenBank/DDBJ databases">
        <title>Muricauda hadale sp. nov., a piezophilic bacterium isolated from hadopelagic water of the Mariana Trench.</title>
        <authorList>
            <person name="Wei Y."/>
        </authorList>
    </citation>
    <scope>NUCLEOTIDE SEQUENCE [LARGE SCALE GENOMIC DNA]</scope>
    <source>
        <strain evidence="8">MT-229</strain>
    </source>
</reference>
<keyword evidence="2 4" id="KW-0472">Membrane</keyword>
<evidence type="ECO:0000259" key="6">
    <source>
        <dbReference type="Pfam" id="PF00593"/>
    </source>
</evidence>
<dbReference type="Pfam" id="PF07715">
    <property type="entry name" value="Plug"/>
    <property type="match status" value="1"/>
</dbReference>
<evidence type="ECO:0000313" key="8">
    <source>
        <dbReference type="EMBL" id="KAB5492068.1"/>
    </source>
</evidence>
<dbReference type="RefSeq" id="WP_151889209.1">
    <property type="nucleotide sequence ID" value="NZ_VNIK02000001.1"/>
</dbReference>
<feature type="domain" description="TonB-dependent receptor-like beta-barrel" evidence="6">
    <location>
        <begin position="320"/>
        <end position="665"/>
    </location>
</feature>
<dbReference type="InterPro" id="IPR037066">
    <property type="entry name" value="Plug_dom_sf"/>
</dbReference>
<feature type="signal peptide" evidence="5">
    <location>
        <begin position="1"/>
        <end position="19"/>
    </location>
</feature>
<protein>
    <submittedName>
        <fullName evidence="8">TonB-dependent receptor</fullName>
    </submittedName>
</protein>
<dbReference type="EMBL" id="VNIK02000001">
    <property type="protein sequence ID" value="KAB5492068.1"/>
    <property type="molecule type" value="Genomic_DNA"/>
</dbReference>
<keyword evidence="5" id="KW-0732">Signal</keyword>
<accession>A0A5N5IZD5</accession>
<comment type="subcellular location">
    <subcellularLocation>
        <location evidence="1 4">Cell outer membrane</location>
    </subcellularLocation>
</comment>
<dbReference type="Proteomes" id="UP000319204">
    <property type="component" value="Unassembled WGS sequence"/>
</dbReference>
<evidence type="ECO:0000313" key="9">
    <source>
        <dbReference type="Proteomes" id="UP000319204"/>
    </source>
</evidence>
<sequence>MKNILIVFTLFFNFGFMMAQTTVSGTVTDAKKNPIEGANVYVEGTYDGASTDKNGHFSFETPETGTQTLVVSMLSYESHYEIGDIAYFKDLKIQLVEAINSLSGVTLTAGTFEAGDNSKVSVLKPLDIVTTAGAAGDFVAALQTLPGTTTINEDGRLFVRGGTAGETQVFIDGLRVFQPFSATANNIPTRGRFSPFLFKGITFSTGGYSAEYGQALSSVLLLNTTDVPEQEKTDISIMSVGGGVGHTKIWGDQSLSLNTSYINLAPYEALIPSKNGTRWNRPYESISGEAVFRSKGERSMFKLYTGFNHANLDIEQEDINYTDFVRFQMTNNNLYFNSSYKYFFENNWSLVSGASISWDTNDIGVEENQIDTKETASHIKVKAGKNFNSRFGLSVGAEVFISDFEETYTDTENTVFGTGYDGQLWATFAESDIFLSNRFAMKLGVRGEHSTLLDDFNVSPRVSLAYKPGENGQFSLAYGDFYQRPVSDVVKFDGSVHFEKASHYILNYQYIGNGKTFRAEAYYKDYDNLIKYDTEMPEFGSVYANSGSGYASGLDLFWRDNKSIEYLDYWVSYSYLDTERDYQNFSERATPNFAPKHNLSVVTKYWVDKLRSQVGFTYSYGSGRPYHNPNTPEFMAEKTRSFNNLSFNWAYLIDQQKILYFSVNNMLGFNNISNYQYADTPNMNGTFDRHAITPAADSFFFVGFFWTISSDGKSNQLDNL</sequence>
<gene>
    <name evidence="8" type="ORF">FOT42_003700</name>
</gene>
<dbReference type="Gene3D" id="2.60.40.1120">
    <property type="entry name" value="Carboxypeptidase-like, regulatory domain"/>
    <property type="match status" value="1"/>
</dbReference>
<dbReference type="OrthoDB" id="1075473at2"/>
<dbReference type="InterPro" id="IPR012910">
    <property type="entry name" value="Plug_dom"/>
</dbReference>
<dbReference type="SUPFAM" id="SSF56935">
    <property type="entry name" value="Porins"/>
    <property type="match status" value="1"/>
</dbReference>
<organism evidence="8 9">
    <name type="scientific">Flagellimonas hadalis</name>
    <dbReference type="NCBI Taxonomy" id="2597517"/>
    <lineage>
        <taxon>Bacteria</taxon>
        <taxon>Pseudomonadati</taxon>
        <taxon>Bacteroidota</taxon>
        <taxon>Flavobacteriia</taxon>
        <taxon>Flavobacteriales</taxon>
        <taxon>Flavobacteriaceae</taxon>
        <taxon>Flagellimonas</taxon>
    </lineage>
</organism>
<comment type="caution">
    <text evidence="8">The sequence shown here is derived from an EMBL/GenBank/DDBJ whole genome shotgun (WGS) entry which is preliminary data.</text>
</comment>
<dbReference type="AlphaFoldDB" id="A0A5N5IZD5"/>
<dbReference type="Pfam" id="PF00593">
    <property type="entry name" value="TonB_dep_Rec_b-barrel"/>
    <property type="match status" value="1"/>
</dbReference>
<evidence type="ECO:0000256" key="2">
    <source>
        <dbReference type="ARBA" id="ARBA00023136"/>
    </source>
</evidence>
<feature type="chain" id="PRO_5024392355" evidence="5">
    <location>
        <begin position="20"/>
        <end position="720"/>
    </location>
</feature>
<evidence type="ECO:0000256" key="1">
    <source>
        <dbReference type="ARBA" id="ARBA00004442"/>
    </source>
</evidence>
<evidence type="ECO:0000256" key="4">
    <source>
        <dbReference type="RuleBase" id="RU003357"/>
    </source>
</evidence>
<keyword evidence="8" id="KW-0675">Receptor</keyword>